<proteinExistence type="predicted"/>
<keyword evidence="1" id="KW-0175">Coiled coil</keyword>
<dbReference type="OrthoDB" id="9762440at2"/>
<name>B7C9J8_9FIRM</name>
<reference evidence="3 4" key="1">
    <citation type="submission" date="2008-11" db="EMBL/GenBank/DDBJ databases">
        <title>Draft genome sequence of Eubacterium biforme (DSM 3989).</title>
        <authorList>
            <person name="Sudarsanam P."/>
            <person name="Ley R."/>
            <person name="Guruge J."/>
            <person name="Turnbaugh P.J."/>
            <person name="Mahowald M."/>
            <person name="Liep D."/>
            <person name="Gordon J."/>
        </authorList>
    </citation>
    <scope>NUCLEOTIDE SEQUENCE [LARGE SCALE GENOMIC DNA]</scope>
    <source>
        <strain evidence="3 4">DSM 3989</strain>
    </source>
</reference>
<dbReference type="STRING" id="518637.EUBIFOR_00856"/>
<dbReference type="InterPro" id="IPR005094">
    <property type="entry name" value="Endonuclease_MobA/VirD2"/>
</dbReference>
<comment type="caution">
    <text evidence="3">The sequence shown here is derived from an EMBL/GenBank/DDBJ whole genome shotgun (WGS) entry which is preliminary data.</text>
</comment>
<dbReference type="EMBL" id="ABYT01000051">
    <property type="protein sequence ID" value="EEC90563.1"/>
    <property type="molecule type" value="Genomic_DNA"/>
</dbReference>
<accession>B7C9J8</accession>
<evidence type="ECO:0000256" key="1">
    <source>
        <dbReference type="SAM" id="Coils"/>
    </source>
</evidence>
<gene>
    <name evidence="3" type="ORF">EUBIFOR_00856</name>
</gene>
<sequence>MAITKIWAVKDDLNRVLNYIKNPDKTKEDMSDGLKEVLTYTTQGYKTNEKEFITGINCEPRTALKQMMNTKLSYNKMDGRLAFHAVQSFKPGEVTPEQCHALGVQLAKQMWGNRFEVVVSTHLDKDHLHNHFVVNSVSWVDGKKYDNKKADIDHFRELNDAICKEHGLTVITKPEGKAMNYGEWKAEKNDSIYLRKLIRYDVDSVLLYARTPEQFQSSLEEIGYVVNLNGKHWTLKHPQSKRTFRFYKLTRDNRYDEEHLMERINSNFLFPMQSSVKDVIPCKEYQGNHRKLKGIKAMYIRYCFELGILKPKGIPQKYPSPSLRKDLIYMDKITNENTFIGKHNLETVEDVLAFKLELNNQIENWMNQRKSIYSKIKRCRNHDLKQQLEQDRDTLTSKIAHGKKEIRICEDIEKRVPDIEEKLKMINALETQRMQTQKEYERSLNL</sequence>
<evidence type="ECO:0000313" key="3">
    <source>
        <dbReference type="EMBL" id="EEC90563.1"/>
    </source>
</evidence>
<evidence type="ECO:0000313" key="4">
    <source>
        <dbReference type="Proteomes" id="UP000004315"/>
    </source>
</evidence>
<feature type="coiled-coil region" evidence="1">
    <location>
        <begin position="385"/>
        <end position="446"/>
    </location>
</feature>
<evidence type="ECO:0000259" key="2">
    <source>
        <dbReference type="Pfam" id="PF03432"/>
    </source>
</evidence>
<organism evidence="3 4">
    <name type="scientific">Holdemanella biformis DSM 3989</name>
    <dbReference type="NCBI Taxonomy" id="518637"/>
    <lineage>
        <taxon>Bacteria</taxon>
        <taxon>Bacillati</taxon>
        <taxon>Bacillota</taxon>
        <taxon>Erysipelotrichia</taxon>
        <taxon>Erysipelotrichales</taxon>
        <taxon>Erysipelotrichaceae</taxon>
        <taxon>Holdemanella</taxon>
    </lineage>
</organism>
<dbReference type="RefSeq" id="WP_003864661.1">
    <property type="nucleotide sequence ID" value="NZ_DS996841.1"/>
</dbReference>
<keyword evidence="4" id="KW-1185">Reference proteome</keyword>
<dbReference type="AlphaFoldDB" id="B7C9J8"/>
<dbReference type="eggNOG" id="COG3843">
    <property type="taxonomic scope" value="Bacteria"/>
</dbReference>
<protein>
    <submittedName>
        <fullName evidence="3">Relaxase/mobilization nuclease domain protein</fullName>
    </submittedName>
</protein>
<feature type="domain" description="MobA/VirD2-like nuclease" evidence="2">
    <location>
        <begin position="41"/>
        <end position="168"/>
    </location>
</feature>
<dbReference type="Proteomes" id="UP000004315">
    <property type="component" value="Unassembled WGS sequence"/>
</dbReference>
<dbReference type="HOGENOM" id="CLU_031118_6_1_9"/>
<dbReference type="Pfam" id="PF03432">
    <property type="entry name" value="Relaxase"/>
    <property type="match status" value="1"/>
</dbReference>